<evidence type="ECO:0000259" key="20">
    <source>
        <dbReference type="Pfam" id="PF00122"/>
    </source>
</evidence>
<name>A0A1E8GQR6_9LACT</name>
<keyword evidence="22" id="KW-1185">Reference proteome</keyword>
<evidence type="ECO:0000256" key="2">
    <source>
        <dbReference type="ARBA" id="ARBA00006024"/>
    </source>
</evidence>
<dbReference type="Gene3D" id="3.40.50.1000">
    <property type="entry name" value="HAD superfamily/HAD-like"/>
    <property type="match status" value="1"/>
</dbReference>
<keyword evidence="17 19" id="KW-0472">Membrane</keyword>
<keyword evidence="9 19" id="KW-0547">Nucleotide-binding</keyword>
<feature type="transmembrane region" description="Helical" evidence="19">
    <location>
        <begin position="645"/>
        <end position="665"/>
    </location>
</feature>
<evidence type="ECO:0000313" key="21">
    <source>
        <dbReference type="EMBL" id="OFI50591.1"/>
    </source>
</evidence>
<dbReference type="SFLD" id="SFLDF00027">
    <property type="entry name" value="p-type_atpase"/>
    <property type="match status" value="1"/>
</dbReference>
<feature type="transmembrane region" description="Helical" evidence="19">
    <location>
        <begin position="109"/>
        <end position="131"/>
    </location>
</feature>
<keyword evidence="10" id="KW-0187">Copper transport</keyword>
<dbReference type="NCBIfam" id="TIGR01511">
    <property type="entry name" value="ATPase-IB1_Cu"/>
    <property type="match status" value="1"/>
</dbReference>
<evidence type="ECO:0000256" key="3">
    <source>
        <dbReference type="ARBA" id="ARBA00012517"/>
    </source>
</evidence>
<dbReference type="SFLD" id="SFLDS00003">
    <property type="entry name" value="Haloacid_Dehalogenase"/>
    <property type="match status" value="1"/>
</dbReference>
<keyword evidence="5 19" id="KW-1003">Cell membrane</keyword>
<dbReference type="FunFam" id="2.70.150.10:FF:000002">
    <property type="entry name" value="Copper-transporting ATPase 1, putative"/>
    <property type="match status" value="1"/>
</dbReference>
<keyword evidence="16" id="KW-0406">Ion transport</keyword>
<comment type="subcellular location">
    <subcellularLocation>
        <location evidence="1">Cell membrane</location>
        <topology evidence="1">Multi-pass membrane protein</topology>
    </subcellularLocation>
</comment>
<dbReference type="InterPro" id="IPR023299">
    <property type="entry name" value="ATPase_P-typ_cyto_dom_N"/>
</dbReference>
<gene>
    <name evidence="21" type="ORF">BG261_00815</name>
</gene>
<dbReference type="EMBL" id="MKIR01000001">
    <property type="protein sequence ID" value="OFI50591.1"/>
    <property type="molecule type" value="Genomic_DNA"/>
</dbReference>
<evidence type="ECO:0000256" key="12">
    <source>
        <dbReference type="ARBA" id="ARBA00022842"/>
    </source>
</evidence>
<evidence type="ECO:0000256" key="6">
    <source>
        <dbReference type="ARBA" id="ARBA00022553"/>
    </source>
</evidence>
<evidence type="ECO:0000256" key="18">
    <source>
        <dbReference type="ARBA" id="ARBA00049289"/>
    </source>
</evidence>
<protein>
    <recommendedName>
        <fullName evidence="3">P-type Cu(+) transporter</fullName>
        <ecNumber evidence="3">7.2.2.8</ecNumber>
    </recommendedName>
</protein>
<dbReference type="GO" id="GO:0005524">
    <property type="term" value="F:ATP binding"/>
    <property type="evidence" value="ECO:0007669"/>
    <property type="project" value="UniProtKB-UniRule"/>
</dbReference>
<dbReference type="SFLD" id="SFLDG00002">
    <property type="entry name" value="C1.7:_P-type_atpase_like"/>
    <property type="match status" value="1"/>
</dbReference>
<evidence type="ECO:0000256" key="15">
    <source>
        <dbReference type="ARBA" id="ARBA00023008"/>
    </source>
</evidence>
<dbReference type="GO" id="GO:0055070">
    <property type="term" value="P:copper ion homeostasis"/>
    <property type="evidence" value="ECO:0007669"/>
    <property type="project" value="TreeGrafter"/>
</dbReference>
<dbReference type="NCBIfam" id="TIGR01512">
    <property type="entry name" value="ATPase-IB2_Cd"/>
    <property type="match status" value="1"/>
</dbReference>
<accession>A0A1E8GQR6</accession>
<keyword evidence="4" id="KW-0813">Transport</keyword>
<evidence type="ECO:0000313" key="22">
    <source>
        <dbReference type="Proteomes" id="UP000178622"/>
    </source>
</evidence>
<evidence type="ECO:0000256" key="10">
    <source>
        <dbReference type="ARBA" id="ARBA00022796"/>
    </source>
</evidence>
<comment type="catalytic activity">
    <reaction evidence="18">
        <text>Cu(+)(in) + ATP + H2O = Cu(+)(out) + ADP + phosphate + H(+)</text>
        <dbReference type="Rhea" id="RHEA:25792"/>
        <dbReference type="ChEBI" id="CHEBI:15377"/>
        <dbReference type="ChEBI" id="CHEBI:15378"/>
        <dbReference type="ChEBI" id="CHEBI:30616"/>
        <dbReference type="ChEBI" id="CHEBI:43474"/>
        <dbReference type="ChEBI" id="CHEBI:49552"/>
        <dbReference type="ChEBI" id="CHEBI:456216"/>
        <dbReference type="EC" id="7.2.2.8"/>
    </reaction>
</comment>
<keyword evidence="7 19" id="KW-0812">Transmembrane</keyword>
<dbReference type="EC" id="7.2.2.8" evidence="3"/>
<dbReference type="Pfam" id="PF00122">
    <property type="entry name" value="E1-E2_ATPase"/>
    <property type="match status" value="1"/>
</dbReference>
<dbReference type="PROSITE" id="PS00154">
    <property type="entry name" value="ATPASE_E1_E2"/>
    <property type="match status" value="1"/>
</dbReference>
<dbReference type="GO" id="GO:0005886">
    <property type="term" value="C:plasma membrane"/>
    <property type="evidence" value="ECO:0007669"/>
    <property type="project" value="UniProtKB-SubCell"/>
</dbReference>
<evidence type="ECO:0000256" key="1">
    <source>
        <dbReference type="ARBA" id="ARBA00004651"/>
    </source>
</evidence>
<keyword evidence="6" id="KW-0597">Phosphoprotein</keyword>
<dbReference type="InterPro" id="IPR059000">
    <property type="entry name" value="ATPase_P-type_domA"/>
</dbReference>
<keyword evidence="8 19" id="KW-0479">Metal-binding</keyword>
<feature type="transmembrane region" description="Helical" evidence="19">
    <location>
        <begin position="313"/>
        <end position="337"/>
    </location>
</feature>
<dbReference type="PRINTS" id="PR00943">
    <property type="entry name" value="CUATPASE"/>
</dbReference>
<reference evidence="22" key="1">
    <citation type="submission" date="2016-09" db="EMBL/GenBank/DDBJ databases">
        <title>Draft genome sequence of a novel species of the family Streptococcaceae isolated from flowers.</title>
        <authorList>
            <person name="Chuah L.-O."/>
            <person name="Yap K.-P."/>
            <person name="Thong K.L."/>
            <person name="Liong M.T."/>
            <person name="Ahmad R."/>
            <person name="Rusul G."/>
        </authorList>
    </citation>
    <scope>NUCLEOTIDE SEQUENCE [LARGE SCALE GENOMIC DNA]</scope>
    <source>
        <strain evidence="22">DF1</strain>
    </source>
</reference>
<dbReference type="Proteomes" id="UP000178622">
    <property type="component" value="Unassembled WGS sequence"/>
</dbReference>
<organism evidence="21 22">
    <name type="scientific">Floricoccus tropicus</name>
    <dbReference type="NCBI Taxonomy" id="1859473"/>
    <lineage>
        <taxon>Bacteria</taxon>
        <taxon>Bacillati</taxon>
        <taxon>Bacillota</taxon>
        <taxon>Bacilli</taxon>
        <taxon>Lactobacillales</taxon>
        <taxon>Streptococcaceae</taxon>
        <taxon>Floricoccus</taxon>
    </lineage>
</organism>
<keyword evidence="11 19" id="KW-0067">ATP-binding</keyword>
<keyword evidence="14 19" id="KW-1133">Transmembrane helix</keyword>
<evidence type="ECO:0000256" key="7">
    <source>
        <dbReference type="ARBA" id="ARBA00022692"/>
    </source>
</evidence>
<dbReference type="InterPro" id="IPR036412">
    <property type="entry name" value="HAD-like_sf"/>
</dbReference>
<keyword evidence="13" id="KW-1278">Translocase</keyword>
<dbReference type="SUPFAM" id="SSF56784">
    <property type="entry name" value="HAD-like"/>
    <property type="match status" value="1"/>
</dbReference>
<evidence type="ECO:0000256" key="4">
    <source>
        <dbReference type="ARBA" id="ARBA00022448"/>
    </source>
</evidence>
<evidence type="ECO:0000256" key="16">
    <source>
        <dbReference type="ARBA" id="ARBA00023065"/>
    </source>
</evidence>
<dbReference type="Pfam" id="PF00702">
    <property type="entry name" value="Hydrolase"/>
    <property type="match status" value="1"/>
</dbReference>
<feature type="domain" description="P-type ATPase A" evidence="20">
    <location>
        <begin position="183"/>
        <end position="269"/>
    </location>
</feature>
<feature type="transmembrane region" description="Helical" evidence="19">
    <location>
        <begin position="617"/>
        <end position="639"/>
    </location>
</feature>
<dbReference type="InterPro" id="IPR018303">
    <property type="entry name" value="ATPase_P-typ_P_site"/>
</dbReference>
<evidence type="ECO:0000256" key="17">
    <source>
        <dbReference type="ARBA" id="ARBA00023136"/>
    </source>
</evidence>
<feature type="transmembrane region" description="Helical" evidence="19">
    <location>
        <begin position="285"/>
        <end position="307"/>
    </location>
</feature>
<dbReference type="Gene3D" id="3.40.1110.10">
    <property type="entry name" value="Calcium-transporting ATPase, cytoplasmic domain N"/>
    <property type="match status" value="1"/>
</dbReference>
<keyword evidence="15" id="KW-0186">Copper</keyword>
<sequence>MDSNHKQMSNMSKEDMSNMDMSSMDHGSMPMGHMNHGDMKKRLIICILLMIPILLLTPMMGMKSSVLHLPYQEIIVLIFGTIIFFYGGKPFFEGAKSELKNKKPEMMTLVTLGISVSYLYSVYSTIINMTGGHQMDFWWELSTLIVIMLLGHIIEMNAIMQANSSMTEMVKLLPHEAHLTSGKDIPINQVKVGDFLLVKENERVPADGVITSDKAMLDESMITGESSVVQKKKGQEVFAGSLNKNYPFELKVTVVGKDSYLSQVAKLVEEAQGKKSKAETMADKVSGWLFYAALIFAILALIVWSAINGLSYGIMMAVTVLVIACPHALGLAIPLVVSRTSTLAAKNGLLIQNREPLENVSKLKFALMDKTGTLTDGDFKVHDYMTFSKEFSQKDIAQIMAALEEGSTHPLAQALVEAVSDNSLKANNIENIPGVGIEGNISGKEYKIVNEKYLKENGINYNKIDNEDNLTVSYLISGNEVIGLATLGDKLKPQAAKLIKELKNRGIEPVMLTGDNEKAAQKVASELGINDFRAQLKPEDKAKIVKEYQEKGNVLFVGDGVNDSPALATSDLSFAIGSGTSVAIAAADVILVNSNPEDIIKMLDLSKNSNRKMKENLWWGAGYNIIAIPLAAGVLAPIGIVLSPIVGAIIMSFSTVIVAINAMTLKV</sequence>
<dbReference type="STRING" id="1859473.BG261_00815"/>
<dbReference type="PANTHER" id="PTHR43520:SF5">
    <property type="entry name" value="CATION-TRANSPORTING P-TYPE ATPASE-RELATED"/>
    <property type="match status" value="1"/>
</dbReference>
<evidence type="ECO:0000256" key="11">
    <source>
        <dbReference type="ARBA" id="ARBA00022840"/>
    </source>
</evidence>
<evidence type="ECO:0000256" key="14">
    <source>
        <dbReference type="ARBA" id="ARBA00022989"/>
    </source>
</evidence>
<comment type="similarity">
    <text evidence="2 19">Belongs to the cation transport ATPase (P-type) (TC 3.A.3) family. Type IB subfamily.</text>
</comment>
<dbReference type="PANTHER" id="PTHR43520">
    <property type="entry name" value="ATP7, ISOFORM B"/>
    <property type="match status" value="1"/>
</dbReference>
<dbReference type="NCBIfam" id="TIGR01494">
    <property type="entry name" value="ATPase_P-type"/>
    <property type="match status" value="1"/>
</dbReference>
<dbReference type="InterPro" id="IPR023298">
    <property type="entry name" value="ATPase_P-typ_TM_dom_sf"/>
</dbReference>
<evidence type="ECO:0000256" key="8">
    <source>
        <dbReference type="ARBA" id="ARBA00022723"/>
    </source>
</evidence>
<evidence type="ECO:0000256" key="13">
    <source>
        <dbReference type="ARBA" id="ARBA00022967"/>
    </source>
</evidence>
<evidence type="ECO:0000256" key="5">
    <source>
        <dbReference type="ARBA" id="ARBA00022475"/>
    </source>
</evidence>
<dbReference type="GO" id="GO:0043682">
    <property type="term" value="F:P-type divalent copper transporter activity"/>
    <property type="evidence" value="ECO:0007669"/>
    <property type="project" value="TreeGrafter"/>
</dbReference>
<dbReference type="SUPFAM" id="SSF81653">
    <property type="entry name" value="Calcium ATPase, transduction domain A"/>
    <property type="match status" value="1"/>
</dbReference>
<dbReference type="GO" id="GO:0140581">
    <property type="term" value="F:P-type monovalent copper transporter activity"/>
    <property type="evidence" value="ECO:0007669"/>
    <property type="project" value="UniProtKB-EC"/>
</dbReference>
<dbReference type="SUPFAM" id="SSF81665">
    <property type="entry name" value="Calcium ATPase, transmembrane domain M"/>
    <property type="match status" value="1"/>
</dbReference>
<dbReference type="InterPro" id="IPR008250">
    <property type="entry name" value="ATPase_P-typ_transduc_dom_A_sf"/>
</dbReference>
<evidence type="ECO:0000256" key="19">
    <source>
        <dbReference type="RuleBase" id="RU362081"/>
    </source>
</evidence>
<dbReference type="Gene3D" id="2.70.150.10">
    <property type="entry name" value="Calcium-transporting ATPase, cytoplasmic transduction domain A"/>
    <property type="match status" value="1"/>
</dbReference>
<keyword evidence="12" id="KW-0460">Magnesium</keyword>
<dbReference type="InterPro" id="IPR023214">
    <property type="entry name" value="HAD_sf"/>
</dbReference>
<feature type="transmembrane region" description="Helical" evidence="19">
    <location>
        <begin position="71"/>
        <end position="88"/>
    </location>
</feature>
<dbReference type="InterPro" id="IPR001757">
    <property type="entry name" value="P_typ_ATPase"/>
</dbReference>
<comment type="caution">
    <text evidence="21">The sequence shown here is derived from an EMBL/GenBank/DDBJ whole genome shotgun (WGS) entry which is preliminary data.</text>
</comment>
<proteinExistence type="inferred from homology"/>
<dbReference type="PRINTS" id="PR00119">
    <property type="entry name" value="CATATPASE"/>
</dbReference>
<dbReference type="GO" id="GO:0005507">
    <property type="term" value="F:copper ion binding"/>
    <property type="evidence" value="ECO:0007669"/>
    <property type="project" value="TreeGrafter"/>
</dbReference>
<dbReference type="AlphaFoldDB" id="A0A1E8GQR6"/>
<dbReference type="InterPro" id="IPR044492">
    <property type="entry name" value="P_typ_ATPase_HD_dom"/>
</dbReference>
<dbReference type="GO" id="GO:0016887">
    <property type="term" value="F:ATP hydrolysis activity"/>
    <property type="evidence" value="ECO:0007669"/>
    <property type="project" value="InterPro"/>
</dbReference>
<evidence type="ECO:0000256" key="9">
    <source>
        <dbReference type="ARBA" id="ARBA00022741"/>
    </source>
</evidence>
<feature type="transmembrane region" description="Helical" evidence="19">
    <location>
        <begin position="137"/>
        <end position="159"/>
    </location>
</feature>
<dbReference type="InterPro" id="IPR027256">
    <property type="entry name" value="P-typ_ATPase_IB"/>
</dbReference>
<dbReference type="NCBIfam" id="TIGR01525">
    <property type="entry name" value="ATPase-IB_hvy"/>
    <property type="match status" value="1"/>
</dbReference>